<protein>
    <recommendedName>
        <fullName evidence="4">Secreted protein</fullName>
    </recommendedName>
</protein>
<evidence type="ECO:0008006" key="4">
    <source>
        <dbReference type="Google" id="ProtNLM"/>
    </source>
</evidence>
<keyword evidence="1" id="KW-0732">Signal</keyword>
<name>A0AA88NIM7_CHASR</name>
<comment type="caution">
    <text evidence="2">The sequence shown here is derived from an EMBL/GenBank/DDBJ whole genome shotgun (WGS) entry which is preliminary data.</text>
</comment>
<accession>A0AA88NIM7</accession>
<reference evidence="2" key="1">
    <citation type="submission" date="2023-07" db="EMBL/GenBank/DDBJ databases">
        <title>Chromosome-level Genome Assembly of Striped Snakehead (Channa striata).</title>
        <authorList>
            <person name="Liu H."/>
        </authorList>
    </citation>
    <scope>NUCLEOTIDE SEQUENCE</scope>
    <source>
        <strain evidence="2">Gz</strain>
        <tissue evidence="2">Muscle</tissue>
    </source>
</reference>
<feature type="signal peptide" evidence="1">
    <location>
        <begin position="1"/>
        <end position="20"/>
    </location>
</feature>
<proteinExistence type="predicted"/>
<dbReference type="EMBL" id="JAUPFM010000002">
    <property type="protein sequence ID" value="KAK2859704.1"/>
    <property type="molecule type" value="Genomic_DNA"/>
</dbReference>
<evidence type="ECO:0000256" key="1">
    <source>
        <dbReference type="SAM" id="SignalP"/>
    </source>
</evidence>
<sequence length="70" mass="8036">MRRPTLLALVLFFMVGMVTEWHIMAQAARHHGCCTAFSNVHVKRLVSSTRGRRVACWWQGITEHCRVNAV</sequence>
<dbReference type="Proteomes" id="UP001187415">
    <property type="component" value="Unassembled WGS sequence"/>
</dbReference>
<feature type="chain" id="PRO_5041703285" description="Secreted protein" evidence="1">
    <location>
        <begin position="21"/>
        <end position="70"/>
    </location>
</feature>
<keyword evidence="3" id="KW-1185">Reference proteome</keyword>
<organism evidence="2 3">
    <name type="scientific">Channa striata</name>
    <name type="common">Snakehead murrel</name>
    <name type="synonym">Ophicephalus striatus</name>
    <dbReference type="NCBI Taxonomy" id="64152"/>
    <lineage>
        <taxon>Eukaryota</taxon>
        <taxon>Metazoa</taxon>
        <taxon>Chordata</taxon>
        <taxon>Craniata</taxon>
        <taxon>Vertebrata</taxon>
        <taxon>Euteleostomi</taxon>
        <taxon>Actinopterygii</taxon>
        <taxon>Neopterygii</taxon>
        <taxon>Teleostei</taxon>
        <taxon>Neoteleostei</taxon>
        <taxon>Acanthomorphata</taxon>
        <taxon>Anabantaria</taxon>
        <taxon>Anabantiformes</taxon>
        <taxon>Channoidei</taxon>
        <taxon>Channidae</taxon>
        <taxon>Channa</taxon>
    </lineage>
</organism>
<dbReference type="AlphaFoldDB" id="A0AA88NIM7"/>
<evidence type="ECO:0000313" key="2">
    <source>
        <dbReference type="EMBL" id="KAK2859704.1"/>
    </source>
</evidence>
<evidence type="ECO:0000313" key="3">
    <source>
        <dbReference type="Proteomes" id="UP001187415"/>
    </source>
</evidence>
<gene>
    <name evidence="2" type="ORF">Q5P01_004324</name>
</gene>